<dbReference type="PANTHER" id="PTHR37423">
    <property type="entry name" value="SOLUBLE LYTIC MUREIN TRANSGLYCOSYLASE-RELATED"/>
    <property type="match status" value="1"/>
</dbReference>
<dbReference type="CDD" id="cd13401">
    <property type="entry name" value="Slt70-like"/>
    <property type="match status" value="1"/>
</dbReference>
<comment type="caution">
    <text evidence="3">The sequence shown here is derived from an EMBL/GenBank/DDBJ whole genome shotgun (WGS) entry which is preliminary data.</text>
</comment>
<dbReference type="EMBL" id="JBHUME010000007">
    <property type="protein sequence ID" value="MFD2612769.1"/>
    <property type="molecule type" value="Genomic_DNA"/>
</dbReference>
<dbReference type="SUPFAM" id="SSF53955">
    <property type="entry name" value="Lysozyme-like"/>
    <property type="match status" value="1"/>
</dbReference>
<evidence type="ECO:0000256" key="1">
    <source>
        <dbReference type="ARBA" id="ARBA00007734"/>
    </source>
</evidence>
<sequence length="243" mass="26004">MSIDAKMISEMLKLQLRSMDYTNGTVASPTNAAETSEFTALLQQLMSPEGKLPSEGTLDSLKAYFAPVPNPLLFVGETEVSSAEHLVSNMQSGELRTSPLEAGAKETAYNTLIQGAASRYGVSESLVKAVIRSESSFDPDVVSSAGAKGLMQLMDGTAESLGVTNSFDPAQNIDGGTKYLADLLRKYDGNTAVAVAAYNCGPGRIDRLGIHNDADLFASFDKLPGETQKYVTKVLRAKQEYMI</sequence>
<feature type="domain" description="Transglycosylase SLT" evidence="2">
    <location>
        <begin position="112"/>
        <end position="207"/>
    </location>
</feature>
<dbReference type="RefSeq" id="WP_377602556.1">
    <property type="nucleotide sequence ID" value="NZ_JBHUME010000007.1"/>
</dbReference>
<dbReference type="Gene3D" id="1.10.530.10">
    <property type="match status" value="1"/>
</dbReference>
<dbReference type="InterPro" id="IPR008258">
    <property type="entry name" value="Transglycosylase_SLT_dom_1"/>
</dbReference>
<dbReference type="PROSITE" id="PS00922">
    <property type="entry name" value="TRANSGLYCOSYLASE"/>
    <property type="match status" value="1"/>
</dbReference>
<keyword evidence="4" id="KW-1185">Reference proteome</keyword>
<accession>A0ABW5PE74</accession>
<organism evidence="3 4">
    <name type="scientific">Paenibacillus gansuensis</name>
    <dbReference type="NCBI Taxonomy" id="306542"/>
    <lineage>
        <taxon>Bacteria</taxon>
        <taxon>Bacillati</taxon>
        <taxon>Bacillota</taxon>
        <taxon>Bacilli</taxon>
        <taxon>Bacillales</taxon>
        <taxon>Paenibacillaceae</taxon>
        <taxon>Paenibacillus</taxon>
    </lineage>
</organism>
<comment type="similarity">
    <text evidence="1">Belongs to the transglycosylase Slt family.</text>
</comment>
<name>A0ABW5PE74_9BACL</name>
<protein>
    <submittedName>
        <fullName evidence="3">Lytic transglycosylase domain-containing protein</fullName>
    </submittedName>
</protein>
<reference evidence="4" key="1">
    <citation type="journal article" date="2019" name="Int. J. Syst. Evol. Microbiol.">
        <title>The Global Catalogue of Microorganisms (GCM) 10K type strain sequencing project: providing services to taxonomists for standard genome sequencing and annotation.</title>
        <authorList>
            <consortium name="The Broad Institute Genomics Platform"/>
            <consortium name="The Broad Institute Genome Sequencing Center for Infectious Disease"/>
            <person name="Wu L."/>
            <person name="Ma J."/>
        </authorList>
    </citation>
    <scope>NUCLEOTIDE SEQUENCE [LARGE SCALE GENOMIC DNA]</scope>
    <source>
        <strain evidence="4">KCTC 3950</strain>
    </source>
</reference>
<evidence type="ECO:0000313" key="4">
    <source>
        <dbReference type="Proteomes" id="UP001597541"/>
    </source>
</evidence>
<evidence type="ECO:0000259" key="2">
    <source>
        <dbReference type="Pfam" id="PF01464"/>
    </source>
</evidence>
<evidence type="ECO:0000313" key="3">
    <source>
        <dbReference type="EMBL" id="MFD2612769.1"/>
    </source>
</evidence>
<dbReference type="InterPro" id="IPR023346">
    <property type="entry name" value="Lysozyme-like_dom_sf"/>
</dbReference>
<dbReference type="PANTHER" id="PTHR37423:SF2">
    <property type="entry name" value="MEMBRANE-BOUND LYTIC MUREIN TRANSGLYCOSYLASE C"/>
    <property type="match status" value="1"/>
</dbReference>
<proteinExistence type="inferred from homology"/>
<dbReference type="Proteomes" id="UP001597541">
    <property type="component" value="Unassembled WGS sequence"/>
</dbReference>
<dbReference type="InterPro" id="IPR000189">
    <property type="entry name" value="Transglyc_AS"/>
</dbReference>
<gene>
    <name evidence="3" type="ORF">ACFSUF_10085</name>
</gene>
<dbReference type="Pfam" id="PF01464">
    <property type="entry name" value="SLT"/>
    <property type="match status" value="1"/>
</dbReference>